<accession>A0A2P7V8B6</accession>
<name>A0A2P7V8B6_9BACL</name>
<feature type="region of interest" description="Disordered" evidence="1">
    <location>
        <begin position="1"/>
        <end position="21"/>
    </location>
</feature>
<gene>
    <name evidence="2" type="ORF">C7R93_12020</name>
</gene>
<dbReference type="EMBL" id="PXZM01000018">
    <property type="protein sequence ID" value="PSJ95459.1"/>
    <property type="molecule type" value="Genomic_DNA"/>
</dbReference>
<reference evidence="2 3" key="1">
    <citation type="submission" date="2018-03" db="EMBL/GenBank/DDBJ databases">
        <title>Brevisbacillus phylogenomics.</title>
        <authorList>
            <person name="Dunlap C."/>
        </authorList>
    </citation>
    <scope>NUCLEOTIDE SEQUENCE [LARGE SCALE GENOMIC DNA]</scope>
    <source>
        <strain evidence="2 3">NRRL NRS-1210</strain>
    </source>
</reference>
<protein>
    <submittedName>
        <fullName evidence="2">Aspartyl-phosphate phosphatase Spo0E family protein</fullName>
    </submittedName>
</protein>
<evidence type="ECO:0000313" key="3">
    <source>
        <dbReference type="Proteomes" id="UP000240419"/>
    </source>
</evidence>
<evidence type="ECO:0000256" key="1">
    <source>
        <dbReference type="SAM" id="MobiDB-lite"/>
    </source>
</evidence>
<dbReference type="AlphaFoldDB" id="A0A2P7V8B6"/>
<dbReference type="GO" id="GO:0043937">
    <property type="term" value="P:regulation of sporulation"/>
    <property type="evidence" value="ECO:0007669"/>
    <property type="project" value="InterPro"/>
</dbReference>
<dbReference type="OrthoDB" id="2926598at2"/>
<comment type="caution">
    <text evidence="2">The sequence shown here is derived from an EMBL/GenBank/DDBJ whole genome shotgun (WGS) entry which is preliminary data.</text>
</comment>
<keyword evidence="3" id="KW-1185">Reference proteome</keyword>
<dbReference type="InterPro" id="IPR036638">
    <property type="entry name" value="HLH_DNA-bd_sf"/>
</dbReference>
<evidence type="ECO:0000313" key="2">
    <source>
        <dbReference type="EMBL" id="PSJ95459.1"/>
    </source>
</evidence>
<dbReference type="InterPro" id="IPR037208">
    <property type="entry name" value="Spo0E-like_sf"/>
</dbReference>
<organism evidence="2 3">
    <name type="scientific">Brevibacillus fortis</name>
    <dbReference type="NCBI Taxonomy" id="2126352"/>
    <lineage>
        <taxon>Bacteria</taxon>
        <taxon>Bacillati</taxon>
        <taxon>Bacillota</taxon>
        <taxon>Bacilli</taxon>
        <taxon>Bacillales</taxon>
        <taxon>Paenibacillaceae</taxon>
        <taxon>Brevibacillus</taxon>
    </lineage>
</organism>
<dbReference type="RefSeq" id="WP_106839025.1">
    <property type="nucleotide sequence ID" value="NZ_JARMEZ010000024.1"/>
</dbReference>
<dbReference type="InterPro" id="IPR018540">
    <property type="entry name" value="Spo0E-like"/>
</dbReference>
<dbReference type="Proteomes" id="UP000240419">
    <property type="component" value="Unassembled WGS sequence"/>
</dbReference>
<sequence>MPPGITPKREAEGASKSKCTIWGAGKEASRHHLDLEKSIEQLRQQMIEMAGKHGLSSDAVLGVSQQLDKYIMMAQNNHKTFSIW</sequence>
<dbReference type="SUPFAM" id="SSF140500">
    <property type="entry name" value="BAS1536-like"/>
    <property type="match status" value="1"/>
</dbReference>
<dbReference type="GO" id="GO:0046983">
    <property type="term" value="F:protein dimerization activity"/>
    <property type="evidence" value="ECO:0007669"/>
    <property type="project" value="InterPro"/>
</dbReference>
<dbReference type="Pfam" id="PF09388">
    <property type="entry name" value="SpoOE-like"/>
    <property type="match status" value="1"/>
</dbReference>
<dbReference type="Gene3D" id="4.10.280.10">
    <property type="entry name" value="Helix-loop-helix DNA-binding domain"/>
    <property type="match status" value="1"/>
</dbReference>
<proteinExistence type="predicted"/>